<feature type="domain" description="Chemokine interleukin-8-like" evidence="10">
    <location>
        <begin position="28"/>
        <end position="86"/>
    </location>
</feature>
<evidence type="ECO:0000256" key="1">
    <source>
        <dbReference type="ARBA" id="ARBA00004613"/>
    </source>
</evidence>
<dbReference type="SUPFAM" id="SSF54117">
    <property type="entry name" value="Interleukin 8-like chemokines"/>
    <property type="match status" value="1"/>
</dbReference>
<dbReference type="Gene3D" id="2.40.50.40">
    <property type="match status" value="1"/>
</dbReference>
<dbReference type="GO" id="GO:0006955">
    <property type="term" value="P:immune response"/>
    <property type="evidence" value="ECO:0007669"/>
    <property type="project" value="InterPro"/>
</dbReference>
<keyword evidence="6" id="KW-1015">Disulfide bond</keyword>
<keyword evidence="5 9" id="KW-0732">Signal</keyword>
<dbReference type="PROSITE" id="PS00472">
    <property type="entry name" value="SMALL_CYTOKINES_CC"/>
    <property type="match status" value="1"/>
</dbReference>
<dbReference type="InterPro" id="IPR001811">
    <property type="entry name" value="Chemokine_IL8-like_dom"/>
</dbReference>
<dbReference type="SMART" id="SM00199">
    <property type="entry name" value="SCY"/>
    <property type="match status" value="1"/>
</dbReference>
<comment type="subcellular location">
    <subcellularLocation>
        <location evidence="1 9">Secreted</location>
    </subcellularLocation>
</comment>
<evidence type="ECO:0000256" key="3">
    <source>
        <dbReference type="ARBA" id="ARBA00022514"/>
    </source>
</evidence>
<accession>A0A7J6B0Q0</accession>
<keyword evidence="12" id="KW-1185">Reference proteome</keyword>
<dbReference type="GO" id="GO:0008009">
    <property type="term" value="F:chemokine activity"/>
    <property type="evidence" value="ECO:0007669"/>
    <property type="project" value="InterPro"/>
</dbReference>
<evidence type="ECO:0000256" key="2">
    <source>
        <dbReference type="ARBA" id="ARBA00010868"/>
    </source>
</evidence>
<dbReference type="Proteomes" id="UP000593565">
    <property type="component" value="Unassembled WGS sequence"/>
</dbReference>
<dbReference type="PANTHER" id="PTHR12015:SF183">
    <property type="entry name" value="C-C MOTIF CHEMOKINE 3"/>
    <property type="match status" value="1"/>
</dbReference>
<keyword evidence="9" id="KW-0145">Chemotaxis</keyword>
<dbReference type="AlphaFoldDB" id="A0A7J6B0Q0"/>
<organism evidence="11 12">
    <name type="scientific">Ameiurus melas</name>
    <name type="common">Black bullhead</name>
    <name type="synonym">Silurus melas</name>
    <dbReference type="NCBI Taxonomy" id="219545"/>
    <lineage>
        <taxon>Eukaryota</taxon>
        <taxon>Metazoa</taxon>
        <taxon>Chordata</taxon>
        <taxon>Craniata</taxon>
        <taxon>Vertebrata</taxon>
        <taxon>Euteleostomi</taxon>
        <taxon>Actinopterygii</taxon>
        <taxon>Neopterygii</taxon>
        <taxon>Teleostei</taxon>
        <taxon>Ostariophysi</taxon>
        <taxon>Siluriformes</taxon>
        <taxon>Ictaluridae</taxon>
        <taxon>Ameiurus</taxon>
    </lineage>
</organism>
<dbReference type="GO" id="GO:0005615">
    <property type="term" value="C:extracellular space"/>
    <property type="evidence" value="ECO:0007669"/>
    <property type="project" value="UniProtKB-KW"/>
</dbReference>
<dbReference type="Pfam" id="PF00048">
    <property type="entry name" value="IL8"/>
    <property type="match status" value="1"/>
</dbReference>
<dbReference type="PANTHER" id="PTHR12015">
    <property type="entry name" value="SMALL INDUCIBLE CYTOKINE A"/>
    <property type="match status" value="1"/>
</dbReference>
<dbReference type="InterPro" id="IPR039809">
    <property type="entry name" value="Chemokine_b/g/d"/>
</dbReference>
<comment type="function">
    <text evidence="7">Monokine with inflammatory and chemokinetic properties. Binds to CCR1, CCR4 and CCR5. One of the major HIV-suppressive factors produced by CD8+ T-cells. Recombinant MIP-1-alpha induces a dose-dependent inhibition of different strains of HIV-1, HIV-2, and simian immunodeficiency virus (SIV).</text>
</comment>
<evidence type="ECO:0000256" key="9">
    <source>
        <dbReference type="RuleBase" id="RU361150"/>
    </source>
</evidence>
<comment type="caution">
    <text evidence="11">The sequence shown here is derived from an EMBL/GenBank/DDBJ whole genome shotgun (WGS) entry which is preliminary data.</text>
</comment>
<gene>
    <name evidence="11" type="ORF">AMELA_G00057630</name>
</gene>
<keyword evidence="3 9" id="KW-0202">Cytokine</keyword>
<sequence>MFSRSLLLVLLVLGCLQSFTAADGAQGTHQCCFSYQKKPIPVQHIKEYKITDQQCLKPGVILILKDGRHTCANPKDEWVKNIMENIDQRLKA</sequence>
<evidence type="ECO:0000313" key="12">
    <source>
        <dbReference type="Proteomes" id="UP000593565"/>
    </source>
</evidence>
<evidence type="ECO:0000256" key="7">
    <source>
        <dbReference type="ARBA" id="ARBA00044740"/>
    </source>
</evidence>
<evidence type="ECO:0000313" key="11">
    <source>
        <dbReference type="EMBL" id="KAF4088694.1"/>
    </source>
</evidence>
<reference evidence="11 12" key="1">
    <citation type="submission" date="2020-02" db="EMBL/GenBank/DDBJ databases">
        <title>A chromosome-scale genome assembly of the black bullhead catfish (Ameiurus melas).</title>
        <authorList>
            <person name="Wen M."/>
            <person name="Zham M."/>
            <person name="Cabau C."/>
            <person name="Klopp C."/>
            <person name="Donnadieu C."/>
            <person name="Roques C."/>
            <person name="Bouchez O."/>
            <person name="Lampietro C."/>
            <person name="Jouanno E."/>
            <person name="Herpin A."/>
            <person name="Louis A."/>
            <person name="Berthelot C."/>
            <person name="Parey E."/>
            <person name="Roest-Crollius H."/>
            <person name="Braasch I."/>
            <person name="Postlethwait J."/>
            <person name="Robinson-Rechavi M."/>
            <person name="Echchiki A."/>
            <person name="Begum T."/>
            <person name="Montfort J."/>
            <person name="Schartl M."/>
            <person name="Bobe J."/>
            <person name="Guiguen Y."/>
        </authorList>
    </citation>
    <scope>NUCLEOTIDE SEQUENCE [LARGE SCALE GENOMIC DNA]</scope>
    <source>
        <strain evidence="11">M_S1</strain>
        <tissue evidence="11">Blood</tissue>
    </source>
</reference>
<proteinExistence type="inferred from homology"/>
<evidence type="ECO:0000256" key="6">
    <source>
        <dbReference type="ARBA" id="ARBA00023157"/>
    </source>
</evidence>
<dbReference type="PROSITE" id="PS51257">
    <property type="entry name" value="PROKAR_LIPOPROTEIN"/>
    <property type="match status" value="1"/>
</dbReference>
<evidence type="ECO:0000256" key="4">
    <source>
        <dbReference type="ARBA" id="ARBA00022525"/>
    </source>
</evidence>
<evidence type="ECO:0000259" key="10">
    <source>
        <dbReference type="SMART" id="SM00199"/>
    </source>
</evidence>
<dbReference type="InterPro" id="IPR036048">
    <property type="entry name" value="Interleukin_8-like_sf"/>
</dbReference>
<evidence type="ECO:0000256" key="5">
    <source>
        <dbReference type="ARBA" id="ARBA00022729"/>
    </source>
</evidence>
<evidence type="ECO:0000256" key="8">
    <source>
        <dbReference type="ARBA" id="ARBA00046726"/>
    </source>
</evidence>
<name>A0A7J6B0Q0_AMEME</name>
<dbReference type="FunFam" id="2.40.50.40:FF:000002">
    <property type="entry name" value="C-C motif chemokine"/>
    <property type="match status" value="1"/>
</dbReference>
<comment type="similarity">
    <text evidence="2 9">Belongs to the intercrine beta (chemokine CC) family.</text>
</comment>
<dbReference type="EMBL" id="JAAGNN010000005">
    <property type="protein sequence ID" value="KAF4088694.1"/>
    <property type="molecule type" value="Genomic_DNA"/>
</dbReference>
<comment type="subunit">
    <text evidence="8">Self-associates. Also heterodimer of MIP-1-alpha(4-69) and MIP-1-beta(3-69). Interacts with CCR1.</text>
</comment>
<keyword evidence="4 9" id="KW-0964">Secreted</keyword>
<dbReference type="CDD" id="cd00272">
    <property type="entry name" value="Chemokine_CC"/>
    <property type="match status" value="1"/>
</dbReference>
<dbReference type="InterPro" id="IPR000827">
    <property type="entry name" value="Chemokine_CC_CS"/>
</dbReference>
<protein>
    <recommendedName>
        <fullName evidence="9">C-C motif chemokine</fullName>
    </recommendedName>
</protein>
<feature type="chain" id="PRO_5029935153" description="C-C motif chemokine" evidence="9">
    <location>
        <begin position="23"/>
        <end position="92"/>
    </location>
</feature>
<feature type="signal peptide" evidence="9">
    <location>
        <begin position="1"/>
        <end position="22"/>
    </location>
</feature>